<keyword evidence="2" id="KW-0202">Cytokine</keyword>
<dbReference type="GeneID" id="121400787"/>
<dbReference type="OrthoDB" id="9447832at2759"/>
<evidence type="ECO:0000256" key="3">
    <source>
        <dbReference type="ARBA" id="ARBA00022525"/>
    </source>
</evidence>
<evidence type="ECO:0000256" key="2">
    <source>
        <dbReference type="ARBA" id="ARBA00022514"/>
    </source>
</evidence>
<protein>
    <submittedName>
        <fullName evidence="8">C-C motif chemokine 5-like</fullName>
    </submittedName>
</protein>
<gene>
    <name evidence="8" type="primary">LOC121400787</name>
</gene>
<dbReference type="Gene3D" id="2.40.50.40">
    <property type="match status" value="1"/>
</dbReference>
<feature type="chain" id="PRO_5035185184" evidence="5">
    <location>
        <begin position="38"/>
        <end position="113"/>
    </location>
</feature>
<dbReference type="CDD" id="cd00272">
    <property type="entry name" value="Chemokine_CC"/>
    <property type="match status" value="1"/>
</dbReference>
<proteinExistence type="predicted"/>
<organism evidence="7 8">
    <name type="scientific">Xenopus laevis</name>
    <name type="common">African clawed frog</name>
    <dbReference type="NCBI Taxonomy" id="8355"/>
    <lineage>
        <taxon>Eukaryota</taxon>
        <taxon>Metazoa</taxon>
        <taxon>Chordata</taxon>
        <taxon>Craniata</taxon>
        <taxon>Vertebrata</taxon>
        <taxon>Euteleostomi</taxon>
        <taxon>Amphibia</taxon>
        <taxon>Batrachia</taxon>
        <taxon>Anura</taxon>
        <taxon>Pipoidea</taxon>
        <taxon>Pipidae</taxon>
        <taxon>Xenopodinae</taxon>
        <taxon>Xenopus</taxon>
        <taxon>Xenopus</taxon>
    </lineage>
</organism>
<dbReference type="RefSeq" id="XP_041440673.1">
    <property type="nucleotide sequence ID" value="XM_041584739.1"/>
</dbReference>
<dbReference type="AlphaFoldDB" id="A0A8J1MGL4"/>
<name>A0A8J1MGL4_XENLA</name>
<keyword evidence="4 5" id="KW-0732">Signal</keyword>
<reference evidence="8" key="2">
    <citation type="submission" date="2025-08" db="UniProtKB">
        <authorList>
            <consortium name="RefSeq"/>
        </authorList>
    </citation>
    <scope>IDENTIFICATION</scope>
    <source>
        <strain evidence="8">J_2021</strain>
        <tissue evidence="8">Erythrocytes</tissue>
    </source>
</reference>
<accession>A0A8J1MGL4</accession>
<dbReference type="InterPro" id="IPR036048">
    <property type="entry name" value="Interleukin_8-like_sf"/>
</dbReference>
<dbReference type="PANTHER" id="PTHR12015:SF183">
    <property type="entry name" value="C-C MOTIF CHEMOKINE 3"/>
    <property type="match status" value="1"/>
</dbReference>
<sequence length="113" mass="12574">MGRGRCQGLRGKDFGGKRYFQVLLCVVTLLLLAVCYSQVNCGSDKCNYVGTYSTPCCFKFAPLSFGRIQSYYTTSSLCSNPAIIFITKNGKVCTNPNDSWVIDYKNHLDRQSG</sequence>
<evidence type="ECO:0000259" key="6">
    <source>
        <dbReference type="SMART" id="SM00199"/>
    </source>
</evidence>
<dbReference type="KEGG" id="xla:121400787"/>
<dbReference type="GO" id="GO:0005615">
    <property type="term" value="C:extracellular space"/>
    <property type="evidence" value="ECO:0007669"/>
    <property type="project" value="UniProtKB-KW"/>
</dbReference>
<keyword evidence="7" id="KW-1185">Reference proteome</keyword>
<evidence type="ECO:0000313" key="7">
    <source>
        <dbReference type="Proteomes" id="UP000186698"/>
    </source>
</evidence>
<feature type="domain" description="Chemokine interleukin-8-like" evidence="6">
    <location>
        <begin position="53"/>
        <end position="108"/>
    </location>
</feature>
<feature type="signal peptide" evidence="5">
    <location>
        <begin position="1"/>
        <end position="37"/>
    </location>
</feature>
<dbReference type="GO" id="GO:0008009">
    <property type="term" value="F:chemokine activity"/>
    <property type="evidence" value="ECO:0007669"/>
    <property type="project" value="InterPro"/>
</dbReference>
<evidence type="ECO:0000313" key="8">
    <source>
        <dbReference type="RefSeq" id="XP_041440673.1"/>
    </source>
</evidence>
<dbReference type="InterPro" id="IPR039809">
    <property type="entry name" value="Chemokine_b/g/d"/>
</dbReference>
<evidence type="ECO:0000256" key="4">
    <source>
        <dbReference type="ARBA" id="ARBA00022729"/>
    </source>
</evidence>
<comment type="subcellular location">
    <subcellularLocation>
        <location evidence="1">Secreted</location>
    </subcellularLocation>
</comment>
<evidence type="ECO:0000256" key="5">
    <source>
        <dbReference type="SAM" id="SignalP"/>
    </source>
</evidence>
<reference evidence="7" key="1">
    <citation type="submission" date="2024-06" db="UniProtKB">
        <authorList>
            <consortium name="RefSeq"/>
        </authorList>
    </citation>
    <scope>NUCLEOTIDE SEQUENCE [LARGE SCALE GENOMIC DNA]</scope>
    <source>
        <strain evidence="7">J_2021</strain>
    </source>
</reference>
<keyword evidence="3" id="KW-0964">Secreted</keyword>
<dbReference type="Pfam" id="PF00048">
    <property type="entry name" value="IL8"/>
    <property type="match status" value="1"/>
</dbReference>
<dbReference type="SUPFAM" id="SSF54117">
    <property type="entry name" value="Interleukin 8-like chemokines"/>
    <property type="match status" value="1"/>
</dbReference>
<dbReference type="SMART" id="SM00199">
    <property type="entry name" value="SCY"/>
    <property type="match status" value="1"/>
</dbReference>
<dbReference type="InterPro" id="IPR001811">
    <property type="entry name" value="Chemokine_IL8-like_dom"/>
</dbReference>
<dbReference type="GO" id="GO:0006955">
    <property type="term" value="P:immune response"/>
    <property type="evidence" value="ECO:0007669"/>
    <property type="project" value="InterPro"/>
</dbReference>
<dbReference type="PANTHER" id="PTHR12015">
    <property type="entry name" value="SMALL INDUCIBLE CYTOKINE A"/>
    <property type="match status" value="1"/>
</dbReference>
<dbReference type="Proteomes" id="UP000186698">
    <property type="component" value="Chromosome 2S"/>
</dbReference>
<evidence type="ECO:0000256" key="1">
    <source>
        <dbReference type="ARBA" id="ARBA00004613"/>
    </source>
</evidence>